<feature type="region of interest" description="Disordered" evidence="1">
    <location>
        <begin position="109"/>
        <end position="133"/>
    </location>
</feature>
<comment type="caution">
    <text evidence="3">The sequence shown here is derived from an EMBL/GenBank/DDBJ whole genome shotgun (WGS) entry which is preliminary data.</text>
</comment>
<feature type="chain" id="PRO_5042843732" description="Secreted protein" evidence="2">
    <location>
        <begin position="29"/>
        <end position="133"/>
    </location>
</feature>
<protein>
    <recommendedName>
        <fullName evidence="5">Secreted protein</fullName>
    </recommendedName>
</protein>
<dbReference type="EMBL" id="JARKHS020013966">
    <property type="protein sequence ID" value="KAK8775560.1"/>
    <property type="molecule type" value="Genomic_DNA"/>
</dbReference>
<sequence>LGDKANTTSTMKITLVFLVSFLLGICYSDNFDHRKWCSQLSKEEILKGAARFPKHDCLKDYCDNGTDPYPRTMMCGSLGAPKCLVRYHGQPKHFPYCCSEDKIRNCTTEEAEKQREEDAERERQHNAAKQNSN</sequence>
<feature type="compositionally biased region" description="Basic and acidic residues" evidence="1">
    <location>
        <begin position="110"/>
        <end position="125"/>
    </location>
</feature>
<evidence type="ECO:0000256" key="1">
    <source>
        <dbReference type="SAM" id="MobiDB-lite"/>
    </source>
</evidence>
<evidence type="ECO:0000256" key="2">
    <source>
        <dbReference type="SAM" id="SignalP"/>
    </source>
</evidence>
<keyword evidence="2" id="KW-0732">Signal</keyword>
<evidence type="ECO:0000313" key="3">
    <source>
        <dbReference type="EMBL" id="KAK8775560.1"/>
    </source>
</evidence>
<proteinExistence type="predicted"/>
<reference evidence="3 4" key="1">
    <citation type="journal article" date="2023" name="Arcadia Sci">
        <title>De novo assembly of a long-read Amblyomma americanum tick genome.</title>
        <authorList>
            <person name="Chou S."/>
            <person name="Poskanzer K.E."/>
            <person name="Rollins M."/>
            <person name="Thuy-Boun P.S."/>
        </authorList>
    </citation>
    <scope>NUCLEOTIDE SEQUENCE [LARGE SCALE GENOMIC DNA]</scope>
    <source>
        <strain evidence="3">F_SG_1</strain>
        <tissue evidence="3">Salivary glands</tissue>
    </source>
</reference>
<accession>A0AAQ4ELI7</accession>
<organism evidence="3 4">
    <name type="scientific">Amblyomma americanum</name>
    <name type="common">Lone star tick</name>
    <dbReference type="NCBI Taxonomy" id="6943"/>
    <lineage>
        <taxon>Eukaryota</taxon>
        <taxon>Metazoa</taxon>
        <taxon>Ecdysozoa</taxon>
        <taxon>Arthropoda</taxon>
        <taxon>Chelicerata</taxon>
        <taxon>Arachnida</taxon>
        <taxon>Acari</taxon>
        <taxon>Parasitiformes</taxon>
        <taxon>Ixodida</taxon>
        <taxon>Ixodoidea</taxon>
        <taxon>Ixodidae</taxon>
        <taxon>Amblyomminae</taxon>
        <taxon>Amblyomma</taxon>
    </lineage>
</organism>
<dbReference type="Proteomes" id="UP001321473">
    <property type="component" value="Unassembled WGS sequence"/>
</dbReference>
<dbReference type="AlphaFoldDB" id="A0AAQ4ELI7"/>
<evidence type="ECO:0000313" key="4">
    <source>
        <dbReference type="Proteomes" id="UP001321473"/>
    </source>
</evidence>
<feature type="non-terminal residue" evidence="3">
    <location>
        <position position="1"/>
    </location>
</feature>
<feature type="signal peptide" evidence="2">
    <location>
        <begin position="1"/>
        <end position="28"/>
    </location>
</feature>
<name>A0AAQ4ELI7_AMBAM</name>
<evidence type="ECO:0008006" key="5">
    <source>
        <dbReference type="Google" id="ProtNLM"/>
    </source>
</evidence>
<gene>
    <name evidence="3" type="ORF">V5799_031095</name>
</gene>
<keyword evidence="4" id="KW-1185">Reference proteome</keyword>